<evidence type="ECO:0000313" key="2">
    <source>
        <dbReference type="EMBL" id="GAC60648.1"/>
    </source>
</evidence>
<dbReference type="Proteomes" id="UP000035083">
    <property type="component" value="Unassembled WGS sequence"/>
</dbReference>
<keyword evidence="3" id="KW-1185">Reference proteome</keyword>
<proteinExistence type="predicted"/>
<protein>
    <recommendedName>
        <fullName evidence="4">Head-to-tail adaptor</fullName>
    </recommendedName>
</protein>
<evidence type="ECO:0008006" key="4">
    <source>
        <dbReference type="Google" id="ProtNLM"/>
    </source>
</evidence>
<dbReference type="RefSeq" id="WP_006896030.1">
    <property type="nucleotide sequence ID" value="NZ_BANU01000010.1"/>
</dbReference>
<dbReference type="EMBL" id="BANU01000010">
    <property type="protein sequence ID" value="GAC60648.1"/>
    <property type="molecule type" value="Genomic_DNA"/>
</dbReference>
<sequence>MPALASLDDVEARLGRPLTSDETERVLGLLDEASASARAWMGCNTDPDPVPDDVALVVSRMVARIIDTPPSSAQVPAHMDQFSRSMGPYSSSGTFTEGSTSGSPWLTKDDKRILRRFGCRGKAASFPTW</sequence>
<feature type="compositionally biased region" description="Low complexity" evidence="1">
    <location>
        <begin position="90"/>
        <end position="103"/>
    </location>
</feature>
<reference evidence="2 3" key="1">
    <citation type="submission" date="2012-12" db="EMBL/GenBank/DDBJ databases">
        <title>Whole genome shotgun sequence of Gordonia sihwensis NBRC 108236.</title>
        <authorList>
            <person name="Yoshida I."/>
            <person name="Hosoyama A."/>
            <person name="Tsuchikane K."/>
            <person name="Ando Y."/>
            <person name="Baba S."/>
            <person name="Ohji S."/>
            <person name="Hamada M."/>
            <person name="Tamura T."/>
            <person name="Yamazoe A."/>
            <person name="Yamazaki S."/>
            <person name="Fujita N."/>
        </authorList>
    </citation>
    <scope>NUCLEOTIDE SEQUENCE [LARGE SCALE GENOMIC DNA]</scope>
    <source>
        <strain evidence="2 3">NBRC 108236</strain>
    </source>
</reference>
<evidence type="ECO:0000313" key="3">
    <source>
        <dbReference type="Proteomes" id="UP000035083"/>
    </source>
</evidence>
<dbReference type="AlphaFoldDB" id="L7LKT3"/>
<organism evidence="2 3">
    <name type="scientific">Gordonia sihwensis NBRC 108236</name>
    <dbReference type="NCBI Taxonomy" id="1223544"/>
    <lineage>
        <taxon>Bacteria</taxon>
        <taxon>Bacillati</taxon>
        <taxon>Actinomycetota</taxon>
        <taxon>Actinomycetes</taxon>
        <taxon>Mycobacteriales</taxon>
        <taxon>Gordoniaceae</taxon>
        <taxon>Gordonia</taxon>
    </lineage>
</organism>
<feature type="region of interest" description="Disordered" evidence="1">
    <location>
        <begin position="82"/>
        <end position="106"/>
    </location>
</feature>
<name>L7LKT3_9ACTN</name>
<evidence type="ECO:0000256" key="1">
    <source>
        <dbReference type="SAM" id="MobiDB-lite"/>
    </source>
</evidence>
<comment type="caution">
    <text evidence="2">The sequence shown here is derived from an EMBL/GenBank/DDBJ whole genome shotgun (WGS) entry which is preliminary data.</text>
</comment>
<gene>
    <name evidence="2" type="ORF">GSI01S_10_02430</name>
</gene>
<accession>L7LKT3</accession>